<dbReference type="PANTHER" id="PTHR13887">
    <property type="entry name" value="GLUTATHIONE S-TRANSFERASE KAPPA"/>
    <property type="match status" value="1"/>
</dbReference>
<name>A0A0G2AJR3_9BACT</name>
<keyword evidence="6" id="KW-0472">Membrane</keyword>
<comment type="similarity">
    <text evidence="1">Belongs to the thioredoxin family. DsbA subfamily.</text>
</comment>
<comment type="caution">
    <text evidence="8">The sequence shown here is derived from an EMBL/GenBank/DDBJ whole genome shotgun (WGS) entry which is preliminary data.</text>
</comment>
<dbReference type="AlphaFoldDB" id="A0A0G2AJR3"/>
<keyword evidence="3" id="KW-0560">Oxidoreductase</keyword>
<dbReference type="Pfam" id="PF13462">
    <property type="entry name" value="Thioredoxin_4"/>
    <property type="match status" value="1"/>
</dbReference>
<dbReference type="Proteomes" id="UP000033870">
    <property type="component" value="Unassembled WGS sequence"/>
</dbReference>
<dbReference type="SUPFAM" id="SSF52833">
    <property type="entry name" value="Thioredoxin-like"/>
    <property type="match status" value="1"/>
</dbReference>
<evidence type="ECO:0000256" key="5">
    <source>
        <dbReference type="ARBA" id="ARBA00023284"/>
    </source>
</evidence>
<evidence type="ECO:0000256" key="2">
    <source>
        <dbReference type="ARBA" id="ARBA00022729"/>
    </source>
</evidence>
<keyword evidence="6" id="KW-0812">Transmembrane</keyword>
<evidence type="ECO:0000256" key="3">
    <source>
        <dbReference type="ARBA" id="ARBA00023002"/>
    </source>
</evidence>
<dbReference type="Gene3D" id="3.40.30.10">
    <property type="entry name" value="Glutaredoxin"/>
    <property type="match status" value="1"/>
</dbReference>
<sequence length="223" mass="24800">MSAAPFSTPMNTKKLILLFTPAFLIAGLFLFIQVIRYEPLFPDQENLPEEKPIEVIPVFPDDIIIGAKRPTATVIAFEDFSCPACRRQNELLTELLAKYPEKIKIVWKGLPVGRFPYSTELAQKYSYCTARENEFVKFKQLAFANADNLSEATLAEIVKAVGLSPDELASCVNSPAADSHISRVKQLAAVLNIQSVPAFFVNNRQIEAPPSVEAWVDELGLKI</sequence>
<reference evidence="8 9" key="1">
    <citation type="journal article" date="2015" name="Nature">
        <title>rRNA introns, odd ribosomes, and small enigmatic genomes across a large radiation of phyla.</title>
        <authorList>
            <person name="Brown C.T."/>
            <person name="Hug L.A."/>
            <person name="Thomas B.C."/>
            <person name="Sharon I."/>
            <person name="Castelle C.J."/>
            <person name="Singh A."/>
            <person name="Wilkins M.J."/>
            <person name="Williams K.H."/>
            <person name="Banfield J.F."/>
        </authorList>
    </citation>
    <scope>NUCLEOTIDE SEQUENCE [LARGE SCALE GENOMIC DNA]</scope>
</reference>
<keyword evidence="4" id="KW-1015">Disulfide bond</keyword>
<dbReference type="STRING" id="1619044.UY92_C0018G0006"/>
<dbReference type="PANTHER" id="PTHR13887:SF14">
    <property type="entry name" value="DISULFIDE BOND FORMATION PROTEIN D"/>
    <property type="match status" value="1"/>
</dbReference>
<dbReference type="GO" id="GO:0016491">
    <property type="term" value="F:oxidoreductase activity"/>
    <property type="evidence" value="ECO:0007669"/>
    <property type="project" value="UniProtKB-KW"/>
</dbReference>
<gene>
    <name evidence="8" type="ORF">UY92_C0018G0006</name>
</gene>
<evidence type="ECO:0000313" key="8">
    <source>
        <dbReference type="EMBL" id="KKW41477.1"/>
    </source>
</evidence>
<feature type="transmembrane region" description="Helical" evidence="6">
    <location>
        <begin position="15"/>
        <end position="35"/>
    </location>
</feature>
<dbReference type="InterPro" id="IPR036249">
    <property type="entry name" value="Thioredoxin-like_sf"/>
</dbReference>
<evidence type="ECO:0000259" key="7">
    <source>
        <dbReference type="Pfam" id="PF13462"/>
    </source>
</evidence>
<proteinExistence type="inferred from homology"/>
<dbReference type="InterPro" id="IPR012336">
    <property type="entry name" value="Thioredoxin-like_fold"/>
</dbReference>
<protein>
    <submittedName>
        <fullName evidence="8">DSBA oxidoreductase</fullName>
    </submittedName>
</protein>
<keyword evidence="5" id="KW-0676">Redox-active center</keyword>
<feature type="domain" description="Thioredoxin-like fold" evidence="7">
    <location>
        <begin position="61"/>
        <end position="215"/>
    </location>
</feature>
<evidence type="ECO:0000313" key="9">
    <source>
        <dbReference type="Proteomes" id="UP000033870"/>
    </source>
</evidence>
<keyword evidence="2" id="KW-0732">Signal</keyword>
<evidence type="ECO:0000256" key="4">
    <source>
        <dbReference type="ARBA" id="ARBA00023157"/>
    </source>
</evidence>
<keyword evidence="6" id="KW-1133">Transmembrane helix</keyword>
<dbReference type="EMBL" id="LCRX01000018">
    <property type="protein sequence ID" value="KKW41477.1"/>
    <property type="molecule type" value="Genomic_DNA"/>
</dbReference>
<evidence type="ECO:0000256" key="1">
    <source>
        <dbReference type="ARBA" id="ARBA00005791"/>
    </source>
</evidence>
<organism evidence="8 9">
    <name type="scientific">Candidatus Magasanikbacteria bacterium GW2011_GWA2_56_11</name>
    <dbReference type="NCBI Taxonomy" id="1619044"/>
    <lineage>
        <taxon>Bacteria</taxon>
        <taxon>Candidatus Magasanikiibacteriota</taxon>
    </lineage>
</organism>
<accession>A0A0G2AJR3</accession>
<evidence type="ECO:0000256" key="6">
    <source>
        <dbReference type="SAM" id="Phobius"/>
    </source>
</evidence>